<dbReference type="AlphaFoldDB" id="A0A6S6Z0Y2"/>
<evidence type="ECO:0000313" key="3">
    <source>
        <dbReference type="EMBL" id="CAB3642674.1"/>
    </source>
</evidence>
<evidence type="ECO:0000256" key="2">
    <source>
        <dbReference type="SAM" id="SignalP"/>
    </source>
</evidence>
<dbReference type="RefSeq" id="WP_175174527.1">
    <property type="nucleotide sequence ID" value="NZ_CADIJX010000002.1"/>
</dbReference>
<protein>
    <recommendedName>
        <fullName evidence="5">DUF3108 domain-containing protein</fullName>
    </recommendedName>
</protein>
<feature type="region of interest" description="Disordered" evidence="1">
    <location>
        <begin position="244"/>
        <end position="267"/>
    </location>
</feature>
<keyword evidence="4" id="KW-1185">Reference proteome</keyword>
<dbReference type="EMBL" id="CADIJX010000002">
    <property type="protein sequence ID" value="CAB3642674.1"/>
    <property type="molecule type" value="Genomic_DNA"/>
</dbReference>
<evidence type="ECO:0000313" key="4">
    <source>
        <dbReference type="Proteomes" id="UP000494108"/>
    </source>
</evidence>
<proteinExistence type="predicted"/>
<feature type="compositionally biased region" description="Basic and acidic residues" evidence="1">
    <location>
        <begin position="253"/>
        <end position="265"/>
    </location>
</feature>
<dbReference type="Proteomes" id="UP000494108">
    <property type="component" value="Unassembled WGS sequence"/>
</dbReference>
<organism evidence="3 4">
    <name type="scientific">Achromobacter pestifer</name>
    <dbReference type="NCBI Taxonomy" id="1353889"/>
    <lineage>
        <taxon>Bacteria</taxon>
        <taxon>Pseudomonadati</taxon>
        <taxon>Pseudomonadota</taxon>
        <taxon>Betaproteobacteria</taxon>
        <taxon>Burkholderiales</taxon>
        <taxon>Alcaligenaceae</taxon>
        <taxon>Achromobacter</taxon>
    </lineage>
</organism>
<keyword evidence="2" id="KW-0732">Signal</keyword>
<evidence type="ECO:0000256" key="1">
    <source>
        <dbReference type="SAM" id="MobiDB-lite"/>
    </source>
</evidence>
<feature type="chain" id="PRO_5028873825" description="DUF3108 domain-containing protein" evidence="2">
    <location>
        <begin position="30"/>
        <end position="279"/>
    </location>
</feature>
<sequence length="279" mass="30790">MMRRQPIAPSIHAVAAMVALAAGAGGAWAAPAAVAASDIAAIPAQHYRGIAYGAEDGRERYRESHWVFQADGHETRLVLYQCPDGAPFARKWVRGRVDDPAPNFDLIDQRDGYREGVRGSGSQREVYVQKGEGKPMESAPLPTPADLVIDAGFDAYVRSHWRQLEQSGGRAVPFLVPSRLAAFELKVDAQDRVMDGTPVYRIRMRLDAWYGFATPTILVSYAEADRRLWRFEGISNLRNHTGGTQNVRLDFPPAERDAPPSRQDMDAAAAMPLVSRCDD</sequence>
<name>A0A6S6Z0Y2_9BURK</name>
<gene>
    <name evidence="3" type="ORF">LMG3431_02250</name>
</gene>
<feature type="signal peptide" evidence="2">
    <location>
        <begin position="1"/>
        <end position="29"/>
    </location>
</feature>
<accession>A0A6S6Z0Y2</accession>
<evidence type="ECO:0008006" key="5">
    <source>
        <dbReference type="Google" id="ProtNLM"/>
    </source>
</evidence>
<reference evidence="3 4" key="1">
    <citation type="submission" date="2020-04" db="EMBL/GenBank/DDBJ databases">
        <authorList>
            <person name="De Canck E."/>
        </authorList>
    </citation>
    <scope>NUCLEOTIDE SEQUENCE [LARGE SCALE GENOMIC DNA]</scope>
    <source>
        <strain evidence="3 4">LMG 3431</strain>
    </source>
</reference>